<feature type="domain" description="DUF2241" evidence="1">
    <location>
        <begin position="21"/>
        <end position="87"/>
    </location>
</feature>
<dbReference type="PANTHER" id="PTHR39199">
    <property type="entry name" value="BLR5128 PROTEIN"/>
    <property type="match status" value="1"/>
</dbReference>
<dbReference type="Pfam" id="PF10000">
    <property type="entry name" value="ACT_3"/>
    <property type="match status" value="1"/>
</dbReference>
<organism evidence="2 3">
    <name type="scientific">Ideonella azotifigens</name>
    <dbReference type="NCBI Taxonomy" id="513160"/>
    <lineage>
        <taxon>Bacteria</taxon>
        <taxon>Pseudomonadati</taxon>
        <taxon>Pseudomonadota</taxon>
        <taxon>Betaproteobacteria</taxon>
        <taxon>Burkholderiales</taxon>
        <taxon>Sphaerotilaceae</taxon>
        <taxon>Ideonella</taxon>
    </lineage>
</organism>
<keyword evidence="3" id="KW-1185">Reference proteome</keyword>
<dbReference type="PANTHER" id="PTHR39199:SF1">
    <property type="entry name" value="BLR5128 PROTEIN"/>
    <property type="match status" value="1"/>
</dbReference>
<protein>
    <submittedName>
        <fullName evidence="2">ACT domain-containing protein</fullName>
    </submittedName>
</protein>
<reference evidence="2 3" key="1">
    <citation type="journal article" date="2019" name="Int. J. Syst. Evol. Microbiol.">
        <title>The Global Catalogue of Microorganisms (GCM) 10K type strain sequencing project: providing services to taxonomists for standard genome sequencing and annotation.</title>
        <authorList>
            <consortium name="The Broad Institute Genomics Platform"/>
            <consortium name="The Broad Institute Genome Sequencing Center for Infectious Disease"/>
            <person name="Wu L."/>
            <person name="Ma J."/>
        </authorList>
    </citation>
    <scope>NUCLEOTIDE SEQUENCE [LARGE SCALE GENOMIC DNA]</scope>
    <source>
        <strain evidence="2 3">JCM 15503</strain>
    </source>
</reference>
<sequence>MVIISAVVGPSRLEEITMNAVRDLHDLCREMTPSIADGVFVFCTFSDFRLPQGVDPICTFREAEGLTAIIDKSQAEAASVRYTFPCRLITLTVHSSLDAVGFLACITDRLAQAGIACNAVAAFHHDHLFVPEACATETMEILRRLSADASIS</sequence>
<accession>A0ABN1JGV7</accession>
<name>A0ABN1JGV7_9BURK</name>
<evidence type="ECO:0000313" key="2">
    <source>
        <dbReference type="EMBL" id="GAA0739561.1"/>
    </source>
</evidence>
<dbReference type="EMBL" id="BAAAEW010000001">
    <property type="protein sequence ID" value="GAA0739561.1"/>
    <property type="molecule type" value="Genomic_DNA"/>
</dbReference>
<dbReference type="Gene3D" id="3.30.2130.10">
    <property type="entry name" value="VC0802-like"/>
    <property type="match status" value="1"/>
</dbReference>
<evidence type="ECO:0000313" key="3">
    <source>
        <dbReference type="Proteomes" id="UP001500279"/>
    </source>
</evidence>
<gene>
    <name evidence="2" type="ORF">GCM10009107_00390</name>
</gene>
<dbReference type="InterPro" id="IPR045865">
    <property type="entry name" value="ACT-like_dom_sf"/>
</dbReference>
<evidence type="ECO:0000259" key="1">
    <source>
        <dbReference type="Pfam" id="PF10000"/>
    </source>
</evidence>
<dbReference type="SUPFAM" id="SSF55021">
    <property type="entry name" value="ACT-like"/>
    <property type="match status" value="2"/>
</dbReference>
<dbReference type="InterPro" id="IPR018717">
    <property type="entry name" value="DUF2241"/>
</dbReference>
<proteinExistence type="predicted"/>
<comment type="caution">
    <text evidence="2">The sequence shown here is derived from an EMBL/GenBank/DDBJ whole genome shotgun (WGS) entry which is preliminary data.</text>
</comment>
<dbReference type="Proteomes" id="UP001500279">
    <property type="component" value="Unassembled WGS sequence"/>
</dbReference>